<feature type="region of interest" description="Disordered" evidence="1">
    <location>
        <begin position="258"/>
        <end position="377"/>
    </location>
</feature>
<feature type="transmembrane region" description="Helical" evidence="2">
    <location>
        <begin position="7"/>
        <end position="28"/>
    </location>
</feature>
<accession>A0A538SDS4</accession>
<keyword evidence="2" id="KW-0472">Membrane</keyword>
<feature type="transmembrane region" description="Helical" evidence="2">
    <location>
        <begin position="40"/>
        <end position="64"/>
    </location>
</feature>
<dbReference type="AlphaFoldDB" id="A0A538SDS4"/>
<sequence>MSHDLRFWIETISLWKPLMSAFRFLWGVHDPLWLMLLKRLFLILPFGGVAFGYWASVLSVPSLLIRTRRRVYVGLVLITWWDLARATFTFWGGVFRFLLQLAVSLLGFAQVLVVGLWSMVREVLLMPFRLLRHFGSNALAPGTPWIAVIMTFFWCVFEAIIFTFVMTSLVIDTLSNLAGTQLTEGGVRIPLFFFMLFVVLGSYAVLATFTDALQSRDWATVIKIGVVESVALFVEVVFLYREFVDALVPWFAQHTSGKRHAHDHGHHQGPGPGRERGRRTAAAAQPVLARLRGPDQEGVRLGGRRRRAPGERVPRPADAGDRGGAQLRHPAGVEPALPRPAAQQHQGLQGRAGPGDPSGQSEPRKGDPLTCACCSSP</sequence>
<feature type="transmembrane region" description="Helical" evidence="2">
    <location>
        <begin position="71"/>
        <end position="91"/>
    </location>
</feature>
<reference evidence="3 4" key="1">
    <citation type="journal article" date="2019" name="Nat. Microbiol.">
        <title>Mediterranean grassland soil C-N compound turnover is dependent on rainfall and depth, and is mediated by genomically divergent microorganisms.</title>
        <authorList>
            <person name="Diamond S."/>
            <person name="Andeer P.F."/>
            <person name="Li Z."/>
            <person name="Crits-Christoph A."/>
            <person name="Burstein D."/>
            <person name="Anantharaman K."/>
            <person name="Lane K.R."/>
            <person name="Thomas B.C."/>
            <person name="Pan C."/>
            <person name="Northen T.R."/>
            <person name="Banfield J.F."/>
        </authorList>
    </citation>
    <scope>NUCLEOTIDE SEQUENCE [LARGE SCALE GENOMIC DNA]</scope>
    <source>
        <strain evidence="3">WS_2</strain>
    </source>
</reference>
<protein>
    <submittedName>
        <fullName evidence="3">Uncharacterized protein</fullName>
    </submittedName>
</protein>
<dbReference type="EMBL" id="VBOS01000446">
    <property type="protein sequence ID" value="TMQ49537.1"/>
    <property type="molecule type" value="Genomic_DNA"/>
</dbReference>
<feature type="compositionally biased region" description="Basic and acidic residues" evidence="1">
    <location>
        <begin position="308"/>
        <end position="321"/>
    </location>
</feature>
<feature type="transmembrane region" description="Helical" evidence="2">
    <location>
        <begin position="97"/>
        <end position="124"/>
    </location>
</feature>
<proteinExistence type="predicted"/>
<feature type="compositionally biased region" description="Basic residues" evidence="1">
    <location>
        <begin position="258"/>
        <end position="267"/>
    </location>
</feature>
<evidence type="ECO:0000256" key="1">
    <source>
        <dbReference type="SAM" id="MobiDB-lite"/>
    </source>
</evidence>
<evidence type="ECO:0000256" key="2">
    <source>
        <dbReference type="SAM" id="Phobius"/>
    </source>
</evidence>
<comment type="caution">
    <text evidence="3">The sequence shown here is derived from an EMBL/GenBank/DDBJ whole genome shotgun (WGS) entry which is preliminary data.</text>
</comment>
<organism evidence="3 4">
    <name type="scientific">Eiseniibacteriota bacterium</name>
    <dbReference type="NCBI Taxonomy" id="2212470"/>
    <lineage>
        <taxon>Bacteria</taxon>
        <taxon>Candidatus Eiseniibacteriota</taxon>
    </lineage>
</organism>
<keyword evidence="2" id="KW-1133">Transmembrane helix</keyword>
<name>A0A538SDS4_UNCEI</name>
<dbReference type="Proteomes" id="UP000317716">
    <property type="component" value="Unassembled WGS sequence"/>
</dbReference>
<feature type="transmembrane region" description="Helical" evidence="2">
    <location>
        <begin position="145"/>
        <end position="171"/>
    </location>
</feature>
<keyword evidence="2" id="KW-0812">Transmembrane</keyword>
<evidence type="ECO:0000313" key="3">
    <source>
        <dbReference type="EMBL" id="TMQ49537.1"/>
    </source>
</evidence>
<gene>
    <name evidence="3" type="ORF">E6K72_12245</name>
</gene>
<feature type="transmembrane region" description="Helical" evidence="2">
    <location>
        <begin position="191"/>
        <end position="209"/>
    </location>
</feature>
<evidence type="ECO:0000313" key="4">
    <source>
        <dbReference type="Proteomes" id="UP000317716"/>
    </source>
</evidence>